<dbReference type="Gene3D" id="1.25.40.10">
    <property type="entry name" value="Tetratricopeptide repeat domain"/>
    <property type="match status" value="3"/>
</dbReference>
<dbReference type="Gene3D" id="3.40.50.2000">
    <property type="entry name" value="Glycogen Phosphorylase B"/>
    <property type="match status" value="1"/>
</dbReference>
<keyword evidence="4" id="KW-1185">Reference proteome</keyword>
<evidence type="ECO:0000313" key="3">
    <source>
        <dbReference type="EMBL" id="GEK92749.1"/>
    </source>
</evidence>
<dbReference type="AlphaFoldDB" id="A0A511AX18"/>
<accession>A0A511AX18</accession>
<dbReference type="InterPro" id="IPR011990">
    <property type="entry name" value="TPR-like_helical_dom_sf"/>
</dbReference>
<comment type="caution">
    <text evidence="3">The sequence shown here is derived from an EMBL/GenBank/DDBJ whole genome shotgun (WGS) entry which is preliminary data.</text>
</comment>
<sequence>MIQSVLPDPTPAAFSLMEKGEVQQAEEIFRKILATEAYQPDALHGLGCLARMRGQNGLAIGLVGKALQNQGVPFARRARMHITLGLALLGEGHAEPARAALSVARALQPEDPSAHVALADALIALGRRDDAVFALHAAKRVALDDALIRTRLGQMAFERGKLDDAAAEFRHVVAKLPFDGPAHANLGAVLFTANALDEARDVLLQAVACGAVSPQTFNNLGLVQMALGDLPSARASLERAHDDASDDLRIAGNLGTVLSELGETEAASSIFERIAIASPESAEGAMAVFNRSTIMLGRGQFYEGWKAFEARRNLLAPGRSASAIWDGSAGNSPITIVAEQGLGDMVQFLRFLPLAAQRQPLRIRFPEGTQDLVSRVIGLDESCLQPSNGSADAEISLLSLPFVMGLNEAPAKAPYLRVSTLPEPDLVGLTWSGNPTYRFDRRRSVDVKLLKILKDIPGLRFLGLQRGDIPDWMEKPSDIETVGGLADAVGRCALVISVDTLVAHLAGAVGRPLWLLNRFGGDWRWKDVSWYENVLQFRPQAPSPPAESWPDVIEELAVALRRWSEQGSGSGL</sequence>
<dbReference type="SUPFAM" id="SSF48452">
    <property type="entry name" value="TPR-like"/>
    <property type="match status" value="2"/>
</dbReference>
<keyword evidence="2" id="KW-0802">TPR repeat</keyword>
<evidence type="ECO:0000313" key="4">
    <source>
        <dbReference type="Proteomes" id="UP000321230"/>
    </source>
</evidence>
<proteinExistence type="predicted"/>
<keyword evidence="1" id="KW-0677">Repeat</keyword>
<dbReference type="SUPFAM" id="SSF53756">
    <property type="entry name" value="UDP-Glycosyltransferase/glycogen phosphorylase"/>
    <property type="match status" value="1"/>
</dbReference>
<gene>
    <name evidence="3" type="ORF">GWA01_05190</name>
</gene>
<dbReference type="PANTHER" id="PTHR45586:SF1">
    <property type="entry name" value="LIPOPOLYSACCHARIDE ASSEMBLY PROTEIN B"/>
    <property type="match status" value="1"/>
</dbReference>
<dbReference type="Pfam" id="PF13432">
    <property type="entry name" value="TPR_16"/>
    <property type="match status" value="1"/>
</dbReference>
<evidence type="ECO:0000256" key="2">
    <source>
        <dbReference type="ARBA" id="ARBA00022803"/>
    </source>
</evidence>
<dbReference type="Proteomes" id="UP000321230">
    <property type="component" value="Unassembled WGS sequence"/>
</dbReference>
<dbReference type="InterPro" id="IPR051012">
    <property type="entry name" value="CellSynth/LPSAsmb/PSIAsmb"/>
</dbReference>
<evidence type="ECO:0000256" key="1">
    <source>
        <dbReference type="ARBA" id="ARBA00022737"/>
    </source>
</evidence>
<dbReference type="PANTHER" id="PTHR45586">
    <property type="entry name" value="TPR REPEAT-CONTAINING PROTEIN PA4667"/>
    <property type="match status" value="1"/>
</dbReference>
<dbReference type="EMBL" id="BJUZ01000001">
    <property type="protein sequence ID" value="GEK92749.1"/>
    <property type="molecule type" value="Genomic_DNA"/>
</dbReference>
<dbReference type="RefSeq" id="WP_228118291.1">
    <property type="nucleotide sequence ID" value="NZ_BARC01000005.1"/>
</dbReference>
<dbReference type="SMART" id="SM00028">
    <property type="entry name" value="TPR"/>
    <property type="match status" value="7"/>
</dbReference>
<organism evidence="3 4">
    <name type="scientific">Gluconobacter wancherniae NBRC 103581</name>
    <dbReference type="NCBI Taxonomy" id="656744"/>
    <lineage>
        <taxon>Bacteria</taxon>
        <taxon>Pseudomonadati</taxon>
        <taxon>Pseudomonadota</taxon>
        <taxon>Alphaproteobacteria</taxon>
        <taxon>Acetobacterales</taxon>
        <taxon>Acetobacteraceae</taxon>
        <taxon>Gluconobacter</taxon>
    </lineage>
</organism>
<dbReference type="Pfam" id="PF14559">
    <property type="entry name" value="TPR_19"/>
    <property type="match status" value="2"/>
</dbReference>
<reference evidence="3 4" key="1">
    <citation type="submission" date="2019-07" db="EMBL/GenBank/DDBJ databases">
        <title>Whole genome shotgun sequence of Gluconobacter wancherniae NBRC 103581.</title>
        <authorList>
            <person name="Hosoyama A."/>
            <person name="Uohara A."/>
            <person name="Ohji S."/>
            <person name="Ichikawa N."/>
        </authorList>
    </citation>
    <scope>NUCLEOTIDE SEQUENCE [LARGE SCALE GENOMIC DNA]</scope>
    <source>
        <strain evidence="3 4">NBRC 103581</strain>
    </source>
</reference>
<name>A0A511AX18_9PROT</name>
<dbReference type="InterPro" id="IPR019734">
    <property type="entry name" value="TPR_rpt"/>
</dbReference>
<protein>
    <submittedName>
        <fullName evidence="3">Uncharacterized protein</fullName>
    </submittedName>
</protein>